<dbReference type="CDD" id="cd04182">
    <property type="entry name" value="GT_2_like_f"/>
    <property type="match status" value="1"/>
</dbReference>
<keyword evidence="1" id="KW-0460">Magnesium</keyword>
<proteinExistence type="predicted"/>
<evidence type="ECO:0000259" key="2">
    <source>
        <dbReference type="Pfam" id="PF12804"/>
    </source>
</evidence>
<dbReference type="InterPro" id="IPR025877">
    <property type="entry name" value="MobA-like_NTP_Trfase"/>
</dbReference>
<keyword evidence="3" id="KW-0548">Nucleotidyltransferase</keyword>
<keyword evidence="4" id="KW-1185">Reference proteome</keyword>
<dbReference type="OrthoDB" id="5298023at2"/>
<sequence length="204" mass="21898">MPSETPLPVPIVAVVLAAGSSRRFGAADKRCAILPGGRRLLAAAVARAQEAFPLLRVVLREDDDPAALGLAVSTPILRAPRAGRGLGASLGDAIAALGRDDALANVGAAAILLGDMPYIRLETLHALQRQATRSGIVRPRYADRPGHPVLFGRDFWPELETLDGDDGAREVIRRHRDRYREIAVEDPGVCRDIDTPGDLLPLRE</sequence>
<keyword evidence="3" id="KW-0808">Transferase</keyword>
<accession>A0A2N7TFQ3</accession>
<dbReference type="Gene3D" id="3.90.550.10">
    <property type="entry name" value="Spore Coat Polysaccharide Biosynthesis Protein SpsA, Chain A"/>
    <property type="match status" value="1"/>
</dbReference>
<dbReference type="GO" id="GO:0016779">
    <property type="term" value="F:nucleotidyltransferase activity"/>
    <property type="evidence" value="ECO:0007669"/>
    <property type="project" value="UniProtKB-KW"/>
</dbReference>
<dbReference type="PANTHER" id="PTHR43777">
    <property type="entry name" value="MOLYBDENUM COFACTOR CYTIDYLYLTRANSFERASE"/>
    <property type="match status" value="1"/>
</dbReference>
<dbReference type="PANTHER" id="PTHR43777:SF1">
    <property type="entry name" value="MOLYBDENUM COFACTOR CYTIDYLYLTRANSFERASE"/>
    <property type="match status" value="1"/>
</dbReference>
<name>A0A2N7TFQ3_9GAMM</name>
<reference evidence="3 4" key="1">
    <citation type="submission" date="2018-01" db="EMBL/GenBank/DDBJ databases">
        <title>Halomonas endophytica sp. nov., isolated from storage liquid in the stems of Populus euphratica.</title>
        <authorList>
            <person name="Chen C."/>
        </authorList>
    </citation>
    <scope>NUCLEOTIDE SEQUENCE [LARGE SCALE GENOMIC DNA]</scope>
    <source>
        <strain evidence="3 4">DSM 26881</strain>
    </source>
</reference>
<organism evidence="3 4">
    <name type="scientific">Halomonas heilongjiangensis</name>
    <dbReference type="NCBI Taxonomy" id="1387883"/>
    <lineage>
        <taxon>Bacteria</taxon>
        <taxon>Pseudomonadati</taxon>
        <taxon>Pseudomonadota</taxon>
        <taxon>Gammaproteobacteria</taxon>
        <taxon>Oceanospirillales</taxon>
        <taxon>Halomonadaceae</taxon>
        <taxon>Halomonas</taxon>
    </lineage>
</organism>
<evidence type="ECO:0000256" key="1">
    <source>
        <dbReference type="ARBA" id="ARBA00022842"/>
    </source>
</evidence>
<dbReference type="SUPFAM" id="SSF53448">
    <property type="entry name" value="Nucleotide-diphospho-sugar transferases"/>
    <property type="match status" value="1"/>
</dbReference>
<evidence type="ECO:0000313" key="3">
    <source>
        <dbReference type="EMBL" id="PMR67000.1"/>
    </source>
</evidence>
<dbReference type="AlphaFoldDB" id="A0A2N7TFQ3"/>
<protein>
    <submittedName>
        <fullName evidence="3">CTP--molybdopterin cytidylyltransferase</fullName>
    </submittedName>
</protein>
<dbReference type="Proteomes" id="UP000235346">
    <property type="component" value="Unassembled WGS sequence"/>
</dbReference>
<dbReference type="InterPro" id="IPR029044">
    <property type="entry name" value="Nucleotide-diphossugar_trans"/>
</dbReference>
<comment type="caution">
    <text evidence="3">The sequence shown here is derived from an EMBL/GenBank/DDBJ whole genome shotgun (WGS) entry which is preliminary data.</text>
</comment>
<evidence type="ECO:0000313" key="4">
    <source>
        <dbReference type="Proteomes" id="UP000235346"/>
    </source>
</evidence>
<dbReference type="Pfam" id="PF12804">
    <property type="entry name" value="NTP_transf_3"/>
    <property type="match status" value="1"/>
</dbReference>
<gene>
    <name evidence="3" type="ORF">C1H66_21530</name>
</gene>
<feature type="domain" description="MobA-like NTP transferase" evidence="2">
    <location>
        <begin position="13"/>
        <end position="176"/>
    </location>
</feature>
<dbReference type="EMBL" id="PNRE01000103">
    <property type="protein sequence ID" value="PMR67000.1"/>
    <property type="molecule type" value="Genomic_DNA"/>
</dbReference>